<keyword evidence="1" id="KW-0812">Transmembrane</keyword>
<evidence type="ECO:0000256" key="1">
    <source>
        <dbReference type="SAM" id="Phobius"/>
    </source>
</evidence>
<sequence>MRSCTATLSVLLFLVTVCESAVTTVKVKLHDSAVLPCTGRCSGVISWTLFSKSSDILAECDQTSCRSVKEGYQMIYNQYLQGDLSLIVSRADYSKRGIYTCKCDKKYLCDVQLQIETLQTTVQIKPGESLQLNLTISDRLEVIYSSTDSAKPSNIQICTVERRSVQLSREYSERASVSSALELRGVKESDSGVYTVQDILNDEIIHIYTVIVLGDSKGGGQEQNPCDPNSSPSPDCQGAAMPGWVLVLLVVVCVVLMVVIWVQWRKIKRLHKNKSSPLTEVGNNKGAEEEEEFL</sequence>
<evidence type="ECO:0000259" key="3">
    <source>
        <dbReference type="SMART" id="SM00409"/>
    </source>
</evidence>
<name>A0A8T2KQI9_ASTMX</name>
<keyword evidence="2" id="KW-0732">Signal</keyword>
<dbReference type="Proteomes" id="UP000752171">
    <property type="component" value="Unassembled WGS sequence"/>
</dbReference>
<dbReference type="Gene3D" id="2.60.40.10">
    <property type="entry name" value="Immunoglobulins"/>
    <property type="match status" value="1"/>
</dbReference>
<dbReference type="SMART" id="SM00409">
    <property type="entry name" value="IG"/>
    <property type="match status" value="2"/>
</dbReference>
<dbReference type="EMBL" id="JAICCE010000022">
    <property type="protein sequence ID" value="KAG9261583.1"/>
    <property type="molecule type" value="Genomic_DNA"/>
</dbReference>
<feature type="domain" description="Immunoglobulin" evidence="3">
    <location>
        <begin position="22"/>
        <end position="116"/>
    </location>
</feature>
<comment type="caution">
    <text evidence="4">The sequence shown here is derived from an EMBL/GenBank/DDBJ whole genome shotgun (WGS) entry which is preliminary data.</text>
</comment>
<keyword evidence="1" id="KW-0472">Membrane</keyword>
<proteinExistence type="predicted"/>
<evidence type="ECO:0000256" key="2">
    <source>
        <dbReference type="SAM" id="SignalP"/>
    </source>
</evidence>
<dbReference type="AlphaFoldDB" id="A0A8T2KQI9"/>
<dbReference type="InterPro" id="IPR003599">
    <property type="entry name" value="Ig_sub"/>
</dbReference>
<dbReference type="InterPro" id="IPR013783">
    <property type="entry name" value="Ig-like_fold"/>
</dbReference>
<organism evidence="4 5">
    <name type="scientific">Astyanax mexicanus</name>
    <name type="common">Blind cave fish</name>
    <name type="synonym">Astyanax fasciatus mexicanus</name>
    <dbReference type="NCBI Taxonomy" id="7994"/>
    <lineage>
        <taxon>Eukaryota</taxon>
        <taxon>Metazoa</taxon>
        <taxon>Chordata</taxon>
        <taxon>Craniata</taxon>
        <taxon>Vertebrata</taxon>
        <taxon>Euteleostomi</taxon>
        <taxon>Actinopterygii</taxon>
        <taxon>Neopterygii</taxon>
        <taxon>Teleostei</taxon>
        <taxon>Ostariophysi</taxon>
        <taxon>Characiformes</taxon>
        <taxon>Characoidei</taxon>
        <taxon>Acestrorhamphidae</taxon>
        <taxon>Acestrorhamphinae</taxon>
        <taxon>Astyanax</taxon>
    </lineage>
</organism>
<evidence type="ECO:0000313" key="4">
    <source>
        <dbReference type="EMBL" id="KAG9261583.1"/>
    </source>
</evidence>
<feature type="chain" id="PRO_5035923851" description="Immunoglobulin domain-containing protein" evidence="2">
    <location>
        <begin position="21"/>
        <end position="294"/>
    </location>
</feature>
<evidence type="ECO:0000313" key="5">
    <source>
        <dbReference type="Proteomes" id="UP000752171"/>
    </source>
</evidence>
<dbReference type="SUPFAM" id="SSF48726">
    <property type="entry name" value="Immunoglobulin"/>
    <property type="match status" value="1"/>
</dbReference>
<feature type="transmembrane region" description="Helical" evidence="1">
    <location>
        <begin position="241"/>
        <end position="264"/>
    </location>
</feature>
<feature type="domain" description="Immunoglobulin" evidence="3">
    <location>
        <begin position="119"/>
        <end position="213"/>
    </location>
</feature>
<protein>
    <recommendedName>
        <fullName evidence="3">Immunoglobulin domain-containing protein</fullName>
    </recommendedName>
</protein>
<reference evidence="4 5" key="1">
    <citation type="submission" date="2021-07" db="EMBL/GenBank/DDBJ databases">
        <authorList>
            <person name="Imarazene B."/>
            <person name="Zahm M."/>
            <person name="Klopp C."/>
            <person name="Cabau C."/>
            <person name="Beille S."/>
            <person name="Jouanno E."/>
            <person name="Castinel A."/>
            <person name="Lluch J."/>
            <person name="Gil L."/>
            <person name="Kuchtly C."/>
            <person name="Lopez Roques C."/>
            <person name="Donnadieu C."/>
            <person name="Parrinello H."/>
            <person name="Journot L."/>
            <person name="Du K."/>
            <person name="Schartl M."/>
            <person name="Retaux S."/>
            <person name="Guiguen Y."/>
        </authorList>
    </citation>
    <scope>NUCLEOTIDE SEQUENCE [LARGE SCALE GENOMIC DNA]</scope>
    <source>
        <strain evidence="4">Pach_M1</strain>
        <tissue evidence="4">Testis</tissue>
    </source>
</reference>
<feature type="signal peptide" evidence="2">
    <location>
        <begin position="1"/>
        <end position="20"/>
    </location>
</feature>
<dbReference type="InterPro" id="IPR036179">
    <property type="entry name" value="Ig-like_dom_sf"/>
</dbReference>
<accession>A0A8T2KQI9</accession>
<keyword evidence="1" id="KW-1133">Transmembrane helix</keyword>
<gene>
    <name evidence="4" type="ORF">AMEX_G25155</name>
</gene>